<keyword evidence="2" id="KW-1185">Reference proteome</keyword>
<comment type="caution">
    <text evidence="1">The sequence shown here is derived from an EMBL/GenBank/DDBJ whole genome shotgun (WGS) entry which is preliminary data.</text>
</comment>
<organism evidence="1 2">
    <name type="scientific">Penicillium italicum</name>
    <name type="common">Blue mold</name>
    <dbReference type="NCBI Taxonomy" id="40296"/>
    <lineage>
        <taxon>Eukaryota</taxon>
        <taxon>Fungi</taxon>
        <taxon>Dikarya</taxon>
        <taxon>Ascomycota</taxon>
        <taxon>Pezizomycotina</taxon>
        <taxon>Eurotiomycetes</taxon>
        <taxon>Eurotiomycetidae</taxon>
        <taxon>Eurotiales</taxon>
        <taxon>Aspergillaceae</taxon>
        <taxon>Penicillium</taxon>
    </lineage>
</organism>
<name>A0A0A2LBD5_PENIT</name>
<proteinExistence type="predicted"/>
<dbReference type="Proteomes" id="UP000030104">
    <property type="component" value="Unassembled WGS sequence"/>
</dbReference>
<dbReference type="HOGENOM" id="CLU_2655260_0_0_1"/>
<dbReference type="AlphaFoldDB" id="A0A0A2LBD5"/>
<protein>
    <submittedName>
        <fullName evidence="1">Uncharacterized protein</fullName>
    </submittedName>
</protein>
<accession>A0A0A2LBD5</accession>
<sequence>MVWISSLHLWSKSSIGCHHEVFHSTLFWAHYPKYPNGVVCPISLWGSPTRAPEFVENFCGKPIVSYILCGSTAMHV</sequence>
<evidence type="ECO:0000313" key="2">
    <source>
        <dbReference type="Proteomes" id="UP000030104"/>
    </source>
</evidence>
<evidence type="ECO:0000313" key="1">
    <source>
        <dbReference type="EMBL" id="KGO77229.1"/>
    </source>
</evidence>
<dbReference type="EMBL" id="JQGA01000204">
    <property type="protein sequence ID" value="KGO77229.1"/>
    <property type="molecule type" value="Genomic_DNA"/>
</dbReference>
<gene>
    <name evidence="1" type="ORF">PITC_093010</name>
</gene>
<reference evidence="1 2" key="1">
    <citation type="journal article" date="2015" name="Mol. Plant Microbe Interact.">
        <title>Genome, transcriptome, and functional analyses of Penicillium expansum provide new insights into secondary metabolism and pathogenicity.</title>
        <authorList>
            <person name="Ballester A.R."/>
            <person name="Marcet-Houben M."/>
            <person name="Levin E."/>
            <person name="Sela N."/>
            <person name="Selma-Lazaro C."/>
            <person name="Carmona L."/>
            <person name="Wisniewski M."/>
            <person name="Droby S."/>
            <person name="Gonzalez-Candelas L."/>
            <person name="Gabaldon T."/>
        </authorList>
    </citation>
    <scope>NUCLEOTIDE SEQUENCE [LARGE SCALE GENOMIC DNA]</scope>
    <source>
        <strain evidence="1 2">PHI-1</strain>
    </source>
</reference>